<sequence length="89" mass="9936">MAWWKTCKGRAGARPVGEGRDRSEQKGHPGHGLRGWSSGGFCGTVRSAQSLQWWLLRASEGECGMHRRSAHTYQVLVRTCDRPKALVML</sequence>
<gene>
    <name evidence="2" type="ORF">ARALYDRAFT_917600</name>
</gene>
<protein>
    <submittedName>
        <fullName evidence="2">Predicted protein</fullName>
    </submittedName>
</protein>
<dbReference type="Proteomes" id="UP000008694">
    <property type="component" value="Unassembled WGS sequence"/>
</dbReference>
<proteinExistence type="predicted"/>
<feature type="region of interest" description="Disordered" evidence="1">
    <location>
        <begin position="1"/>
        <end position="36"/>
    </location>
</feature>
<accession>D7MU64</accession>
<evidence type="ECO:0000256" key="1">
    <source>
        <dbReference type="SAM" id="MobiDB-lite"/>
    </source>
</evidence>
<organism evidence="3">
    <name type="scientific">Arabidopsis lyrata subsp. lyrata</name>
    <name type="common">Lyre-leaved rock-cress</name>
    <dbReference type="NCBI Taxonomy" id="81972"/>
    <lineage>
        <taxon>Eukaryota</taxon>
        <taxon>Viridiplantae</taxon>
        <taxon>Streptophyta</taxon>
        <taxon>Embryophyta</taxon>
        <taxon>Tracheophyta</taxon>
        <taxon>Spermatophyta</taxon>
        <taxon>Magnoliopsida</taxon>
        <taxon>eudicotyledons</taxon>
        <taxon>Gunneridae</taxon>
        <taxon>Pentapetalae</taxon>
        <taxon>rosids</taxon>
        <taxon>malvids</taxon>
        <taxon>Brassicales</taxon>
        <taxon>Brassicaceae</taxon>
        <taxon>Camelineae</taxon>
        <taxon>Arabidopsis</taxon>
    </lineage>
</organism>
<dbReference type="HOGENOM" id="CLU_2457863_0_0_1"/>
<reference evidence="3" key="1">
    <citation type="journal article" date="2011" name="Nat. Genet.">
        <title>The Arabidopsis lyrata genome sequence and the basis of rapid genome size change.</title>
        <authorList>
            <person name="Hu T.T."/>
            <person name="Pattyn P."/>
            <person name="Bakker E.G."/>
            <person name="Cao J."/>
            <person name="Cheng J.-F."/>
            <person name="Clark R.M."/>
            <person name="Fahlgren N."/>
            <person name="Fawcett J.A."/>
            <person name="Grimwood J."/>
            <person name="Gundlach H."/>
            <person name="Haberer G."/>
            <person name="Hollister J.D."/>
            <person name="Ossowski S."/>
            <person name="Ottilar R.P."/>
            <person name="Salamov A.A."/>
            <person name="Schneeberger K."/>
            <person name="Spannagl M."/>
            <person name="Wang X."/>
            <person name="Yang L."/>
            <person name="Nasrallah M.E."/>
            <person name="Bergelson J."/>
            <person name="Carrington J.C."/>
            <person name="Gaut B.S."/>
            <person name="Schmutz J."/>
            <person name="Mayer K.F.X."/>
            <person name="Van de Peer Y."/>
            <person name="Grigoriev I.V."/>
            <person name="Nordborg M."/>
            <person name="Weigel D."/>
            <person name="Guo Y.-L."/>
        </authorList>
    </citation>
    <scope>NUCLEOTIDE SEQUENCE [LARGE SCALE GENOMIC DNA]</scope>
    <source>
        <strain evidence="3">cv. MN47</strain>
    </source>
</reference>
<keyword evidence="3" id="KW-1185">Reference proteome</keyword>
<feature type="compositionally biased region" description="Basic and acidic residues" evidence="1">
    <location>
        <begin position="17"/>
        <end position="27"/>
    </location>
</feature>
<dbReference type="Gramene" id="scaffold_801000.1">
    <property type="protein sequence ID" value="scaffold_801000.1"/>
    <property type="gene ID" value="scaffold_801000.1"/>
</dbReference>
<dbReference type="AlphaFoldDB" id="D7MU64"/>
<evidence type="ECO:0000313" key="2">
    <source>
        <dbReference type="EMBL" id="EFH41827.1"/>
    </source>
</evidence>
<evidence type="ECO:0000313" key="3">
    <source>
        <dbReference type="Proteomes" id="UP000008694"/>
    </source>
</evidence>
<name>D7MU64_ARALL</name>
<dbReference type="EMBL" id="GL348720">
    <property type="protein sequence ID" value="EFH41827.1"/>
    <property type="molecule type" value="Genomic_DNA"/>
</dbReference>